<dbReference type="Proteomes" id="UP000813463">
    <property type="component" value="Chromosome 5"/>
</dbReference>
<organism evidence="2 3">
    <name type="scientific">Spinacia oleracea</name>
    <name type="common">Spinach</name>
    <dbReference type="NCBI Taxonomy" id="3562"/>
    <lineage>
        <taxon>Eukaryota</taxon>
        <taxon>Viridiplantae</taxon>
        <taxon>Streptophyta</taxon>
        <taxon>Embryophyta</taxon>
        <taxon>Tracheophyta</taxon>
        <taxon>Spermatophyta</taxon>
        <taxon>Magnoliopsida</taxon>
        <taxon>eudicotyledons</taxon>
        <taxon>Gunneridae</taxon>
        <taxon>Pentapetalae</taxon>
        <taxon>Caryophyllales</taxon>
        <taxon>Chenopodiaceae</taxon>
        <taxon>Chenopodioideae</taxon>
        <taxon>Anserineae</taxon>
        <taxon>Spinacia</taxon>
    </lineage>
</organism>
<evidence type="ECO:0000259" key="1">
    <source>
        <dbReference type="PROSITE" id="PS51388"/>
    </source>
</evidence>
<evidence type="ECO:0000313" key="2">
    <source>
        <dbReference type="Proteomes" id="UP000813463"/>
    </source>
</evidence>
<reference evidence="2" key="1">
    <citation type="journal article" date="2021" name="Nat. Commun.">
        <title>Genomic analyses provide insights into spinach domestication and the genetic basis of agronomic traits.</title>
        <authorList>
            <person name="Cai X."/>
            <person name="Sun X."/>
            <person name="Xu C."/>
            <person name="Sun H."/>
            <person name="Wang X."/>
            <person name="Ge C."/>
            <person name="Zhang Z."/>
            <person name="Wang Q."/>
            <person name="Fei Z."/>
            <person name="Jiao C."/>
            <person name="Wang Q."/>
        </authorList>
    </citation>
    <scope>NUCLEOTIDE SEQUENCE [LARGE SCALE GENOMIC DNA]</scope>
    <source>
        <strain evidence="2">cv. Varoflay</strain>
    </source>
</reference>
<dbReference type="GeneID" id="130461779"/>
<protein>
    <submittedName>
        <fullName evidence="3">Dynamin-related protein 4C-like</fullName>
    </submittedName>
</protein>
<dbReference type="Gene3D" id="1.20.120.1240">
    <property type="entry name" value="Dynamin, middle domain"/>
    <property type="match status" value="1"/>
</dbReference>
<proteinExistence type="predicted"/>
<dbReference type="Pfam" id="PF02212">
    <property type="entry name" value="GED"/>
    <property type="match status" value="1"/>
</dbReference>
<dbReference type="PROSITE" id="PS51388">
    <property type="entry name" value="GED"/>
    <property type="match status" value="1"/>
</dbReference>
<accession>A0ABM3QRG6</accession>
<dbReference type="RefSeq" id="XP_056685962.1">
    <property type="nucleotide sequence ID" value="XM_056829984.1"/>
</dbReference>
<dbReference type="InterPro" id="IPR020850">
    <property type="entry name" value="GED_dom"/>
</dbReference>
<feature type="domain" description="GED" evidence="1">
    <location>
        <begin position="49"/>
        <end position="142"/>
    </location>
</feature>
<dbReference type="InterPro" id="IPR003130">
    <property type="entry name" value="GED"/>
</dbReference>
<evidence type="ECO:0000313" key="3">
    <source>
        <dbReference type="RefSeq" id="XP_056685962.1"/>
    </source>
</evidence>
<gene>
    <name evidence="3" type="primary">LOC130461779</name>
</gene>
<sequence>MAVCNKLMANLSTFTKTVDDPTKKDMCIKGIGVVEIGHLRKFKDILQPAFELKMRATAYWKIVLGRLVDFMALHLLLSIHNLVDEELESEVISELMGDPARGGGIERLLGESPAVARKREKLKGVLAAQGIQGCSGYNHGQNCYNY</sequence>
<reference evidence="3" key="2">
    <citation type="submission" date="2025-08" db="UniProtKB">
        <authorList>
            <consortium name="RefSeq"/>
        </authorList>
    </citation>
    <scope>IDENTIFICATION</scope>
    <source>
        <tissue evidence="3">Leaf</tissue>
    </source>
</reference>
<keyword evidence="2" id="KW-1185">Reference proteome</keyword>
<name>A0ABM3QRG6_SPIOL</name>